<evidence type="ECO:0000259" key="2">
    <source>
        <dbReference type="PROSITE" id="PS50206"/>
    </source>
</evidence>
<keyword evidence="1" id="KW-0711">Selenium</keyword>
<feature type="domain" description="Rhodanese" evidence="2">
    <location>
        <begin position="15"/>
        <end position="131"/>
    </location>
</feature>
<dbReference type="InterPro" id="IPR036873">
    <property type="entry name" value="Rhodanese-like_dom_sf"/>
</dbReference>
<keyword evidence="4" id="KW-1185">Reference proteome</keyword>
<evidence type="ECO:0000313" key="3">
    <source>
        <dbReference type="EMBL" id="KAA9004185.1"/>
    </source>
</evidence>
<evidence type="ECO:0000256" key="1">
    <source>
        <dbReference type="ARBA" id="ARBA00023266"/>
    </source>
</evidence>
<dbReference type="Pfam" id="PF26341">
    <property type="entry name" value="AAA_SelU"/>
    <property type="match status" value="1"/>
</dbReference>
<organism evidence="3 4">
    <name type="scientific">Paenibacillus spiritus</name>
    <dbReference type="NCBI Taxonomy" id="2496557"/>
    <lineage>
        <taxon>Bacteria</taxon>
        <taxon>Bacillati</taxon>
        <taxon>Bacillota</taxon>
        <taxon>Bacilli</taxon>
        <taxon>Bacillales</taxon>
        <taxon>Paenibacillaceae</taxon>
        <taxon>Paenibacillus</taxon>
    </lineage>
</organism>
<name>A0A5J5GAN7_9BACL</name>
<dbReference type="SUPFAM" id="SSF52821">
    <property type="entry name" value="Rhodanese/Cell cycle control phosphatase"/>
    <property type="match status" value="1"/>
</dbReference>
<dbReference type="SUPFAM" id="SSF52540">
    <property type="entry name" value="P-loop containing nucleoside triphosphate hydrolases"/>
    <property type="match status" value="1"/>
</dbReference>
<gene>
    <name evidence="3" type="primary">mnmH</name>
    <name evidence="3" type="ORF">F4V43_12380</name>
</gene>
<dbReference type="PANTHER" id="PTHR30401">
    <property type="entry name" value="TRNA 2-SELENOURIDINE SYNTHASE"/>
    <property type="match status" value="1"/>
</dbReference>
<dbReference type="RefSeq" id="WP_150458537.1">
    <property type="nucleotide sequence ID" value="NZ_VYKK01000015.1"/>
</dbReference>
<dbReference type="EMBL" id="VYKK01000015">
    <property type="protein sequence ID" value="KAA9004185.1"/>
    <property type="molecule type" value="Genomic_DNA"/>
</dbReference>
<reference evidence="3 4" key="1">
    <citation type="submission" date="2019-09" db="EMBL/GenBank/DDBJ databases">
        <title>Bacillus ochoae sp. nov., Paenibacillus whitsoniae sp. nov., Paenibacillus spiritus sp. nov. Isolated from the Mars Exploration Rover during spacecraft assembly.</title>
        <authorList>
            <person name="Seuylemezian A."/>
            <person name="Vaishampayan P."/>
        </authorList>
    </citation>
    <scope>NUCLEOTIDE SEQUENCE [LARGE SCALE GENOMIC DNA]</scope>
    <source>
        <strain evidence="3 4">MER_111</strain>
    </source>
</reference>
<dbReference type="GO" id="GO:0002098">
    <property type="term" value="P:tRNA wobble uridine modification"/>
    <property type="evidence" value="ECO:0007669"/>
    <property type="project" value="InterPro"/>
</dbReference>
<dbReference type="PROSITE" id="PS50206">
    <property type="entry name" value="RHODANESE_3"/>
    <property type="match status" value="1"/>
</dbReference>
<sequence>MFQDISLTKLQELADRKELTVIDVRSPGEYENSTYPGSVNIPLFDNEERAEVGTLYKQASVQAAKQRGLEIVSAKLPAFIRKFEEIPGAKAVFCWRGGMRSRTTATLLSLMDIHVYRLEGGYKAYRKWVVDSLEAFDFTPDSWVIEGYTGTGKTELLRRLAARGLPALDLEGMAGHRGSIFGQVGLRPHNQKTFDSLLLAKLLEYRDAPFVLFEAESMRIGRVVMPSFMGEQKEKGTRIRIELPLEERVRQIMADYRPQEHGPAILDAFRIIKSRIHIPVAAEIERHLLAGRYADAVPLLLEYYYDPLYDHTAASEEDTNTRVLRVSGVDEAEREVVRLLQDRYRLPDTL</sequence>
<comment type="caution">
    <text evidence="3">The sequence shown here is derived from an EMBL/GenBank/DDBJ whole genome shotgun (WGS) entry which is preliminary data.</text>
</comment>
<dbReference type="InterPro" id="IPR058840">
    <property type="entry name" value="AAA_SelU"/>
</dbReference>
<evidence type="ECO:0000313" key="4">
    <source>
        <dbReference type="Proteomes" id="UP000367750"/>
    </source>
</evidence>
<dbReference type="InterPro" id="IPR027417">
    <property type="entry name" value="P-loop_NTPase"/>
</dbReference>
<dbReference type="NCBIfam" id="TIGR03167">
    <property type="entry name" value="tRNA_sel_U_synt"/>
    <property type="match status" value="1"/>
</dbReference>
<protein>
    <submittedName>
        <fullName evidence="3">tRNA 2-selenouridine(34) synthase MnmH</fullName>
    </submittedName>
</protein>
<proteinExistence type="predicted"/>
<dbReference type="NCBIfam" id="NF008750">
    <property type="entry name" value="PRK11784.1-2"/>
    <property type="match status" value="1"/>
</dbReference>
<accession>A0A5J5GAN7</accession>
<dbReference type="OrthoDB" id="9808735at2"/>
<dbReference type="InterPro" id="IPR017582">
    <property type="entry name" value="SelU"/>
</dbReference>
<dbReference type="Proteomes" id="UP000367750">
    <property type="component" value="Unassembled WGS sequence"/>
</dbReference>
<dbReference type="InterPro" id="IPR001763">
    <property type="entry name" value="Rhodanese-like_dom"/>
</dbReference>
<dbReference type="Pfam" id="PF00581">
    <property type="entry name" value="Rhodanese"/>
    <property type="match status" value="1"/>
</dbReference>
<dbReference type="Gene3D" id="3.40.250.10">
    <property type="entry name" value="Rhodanese-like domain"/>
    <property type="match status" value="1"/>
</dbReference>
<dbReference type="AlphaFoldDB" id="A0A5J5GAN7"/>
<dbReference type="GO" id="GO:0043828">
    <property type="term" value="F:tRNA 2-selenouridine synthase activity"/>
    <property type="evidence" value="ECO:0007669"/>
    <property type="project" value="InterPro"/>
</dbReference>
<dbReference type="SMART" id="SM00450">
    <property type="entry name" value="RHOD"/>
    <property type="match status" value="1"/>
</dbReference>
<dbReference type="PANTHER" id="PTHR30401:SF0">
    <property type="entry name" value="TRNA 2-SELENOURIDINE SYNTHASE"/>
    <property type="match status" value="1"/>
</dbReference>